<proteinExistence type="predicted"/>
<dbReference type="GO" id="GO:0042025">
    <property type="term" value="C:host cell nucleus"/>
    <property type="evidence" value="ECO:0007669"/>
    <property type="project" value="UniProtKB-SubCell"/>
</dbReference>
<evidence type="ECO:0000256" key="3">
    <source>
        <dbReference type="ARBA" id="ARBA00022553"/>
    </source>
</evidence>
<dbReference type="GO" id="GO:0003677">
    <property type="term" value="F:DNA binding"/>
    <property type="evidence" value="ECO:0007669"/>
    <property type="project" value="UniProtKB-KW"/>
</dbReference>
<evidence type="ECO:0000256" key="7">
    <source>
        <dbReference type="ARBA" id="ARBA00022801"/>
    </source>
</evidence>
<evidence type="ECO:0000313" key="18">
    <source>
        <dbReference type="EMBL" id="ATL23480.1"/>
    </source>
</evidence>
<evidence type="ECO:0000259" key="17">
    <source>
        <dbReference type="PROSITE" id="PS51206"/>
    </source>
</evidence>
<comment type="catalytic activity">
    <reaction evidence="14">
        <text>ATP + H2O = ADP + phosphate + H(+)</text>
        <dbReference type="Rhea" id="RHEA:13065"/>
        <dbReference type="ChEBI" id="CHEBI:15377"/>
        <dbReference type="ChEBI" id="CHEBI:15378"/>
        <dbReference type="ChEBI" id="CHEBI:30616"/>
        <dbReference type="ChEBI" id="CHEBI:43474"/>
        <dbReference type="ChEBI" id="CHEBI:456216"/>
        <dbReference type="EC" id="5.6.2.4"/>
    </reaction>
</comment>
<keyword evidence="2" id="KW-0244">Early protein</keyword>
<evidence type="ECO:0000256" key="5">
    <source>
        <dbReference type="ARBA" id="ARBA00022705"/>
    </source>
</evidence>
<evidence type="ECO:0000256" key="2">
    <source>
        <dbReference type="ARBA" id="ARBA00022518"/>
    </source>
</evidence>
<evidence type="ECO:0000256" key="4">
    <source>
        <dbReference type="ARBA" id="ARBA00022562"/>
    </source>
</evidence>
<keyword evidence="5" id="KW-0235">DNA replication</keyword>
<dbReference type="GO" id="GO:0006260">
    <property type="term" value="P:DNA replication"/>
    <property type="evidence" value="ECO:0007669"/>
    <property type="project" value="UniProtKB-KW"/>
</dbReference>
<evidence type="ECO:0000256" key="14">
    <source>
        <dbReference type="ARBA" id="ARBA00048988"/>
    </source>
</evidence>
<feature type="compositionally biased region" description="Low complexity" evidence="16">
    <location>
        <begin position="135"/>
        <end position="145"/>
    </location>
</feature>
<dbReference type="PROSITE" id="PS51206">
    <property type="entry name" value="SF3_HELICASE_1"/>
    <property type="match status" value="1"/>
</dbReference>
<accession>A0A291PWK7</accession>
<dbReference type="InterPro" id="IPR037102">
    <property type="entry name" value="Znf_lg_T-Ag_D1_dom_sf"/>
</dbReference>
<evidence type="ECO:0000256" key="11">
    <source>
        <dbReference type="ARBA" id="ARBA00023235"/>
    </source>
</evidence>
<evidence type="ECO:0000256" key="13">
    <source>
        <dbReference type="ARBA" id="ARBA00034808"/>
    </source>
</evidence>
<dbReference type="InterPro" id="IPR027417">
    <property type="entry name" value="P-loop_NTPase"/>
</dbReference>
<dbReference type="InterPro" id="IPR014015">
    <property type="entry name" value="Helicase_SF3_DNA-vir"/>
</dbReference>
<feature type="compositionally biased region" description="Polar residues" evidence="16">
    <location>
        <begin position="172"/>
        <end position="187"/>
    </location>
</feature>
<feature type="region of interest" description="Disordered" evidence="16">
    <location>
        <begin position="1"/>
        <end position="234"/>
    </location>
</feature>
<dbReference type="EMBL" id="MF168943">
    <property type="protein sequence ID" value="ATL23480.1"/>
    <property type="molecule type" value="Genomic_DNA"/>
</dbReference>
<dbReference type="GO" id="GO:0016887">
    <property type="term" value="F:ATP hydrolysis activity"/>
    <property type="evidence" value="ECO:0007669"/>
    <property type="project" value="RHEA"/>
</dbReference>
<dbReference type="SUPFAM" id="SSF55464">
    <property type="entry name" value="Origin of replication-binding domain, RBD-like"/>
    <property type="match status" value="1"/>
</dbReference>
<evidence type="ECO:0000256" key="9">
    <source>
        <dbReference type="ARBA" id="ARBA00022840"/>
    </source>
</evidence>
<dbReference type="Pfam" id="PF00519">
    <property type="entry name" value="PPV_E1_C"/>
    <property type="match status" value="1"/>
</dbReference>
<evidence type="ECO:0000256" key="1">
    <source>
        <dbReference type="ARBA" id="ARBA00004147"/>
    </source>
</evidence>
<keyword evidence="9" id="KW-0067">ATP-binding</keyword>
<keyword evidence="11" id="KW-0413">Isomerase</keyword>
<keyword evidence="3" id="KW-0597">Phosphoprotein</keyword>
<dbReference type="InterPro" id="IPR016393">
    <property type="entry name" value="Rep_E1_papillomaV"/>
</dbReference>
<protein>
    <recommendedName>
        <fullName evidence="13">DNA 3'-5' helicase</fullName>
        <ecNumber evidence="13">5.6.2.4</ecNumber>
    </recommendedName>
</protein>
<dbReference type="InterPro" id="IPR001177">
    <property type="entry name" value="PPV_DNA_helicase_E1_C"/>
</dbReference>
<feature type="domain" description="SF3 helicase" evidence="17">
    <location>
        <begin position="479"/>
        <end position="648"/>
    </location>
</feature>
<reference evidence="18" key="1">
    <citation type="journal article" date="2017" name="Virus Evol.">
        <title>Unique genome organization of non-mammalian papillomaviruses provides insights into the evolution of viral early proteins.</title>
        <authorList>
            <person name="Van Doorslaer K."/>
            <person name="Ruoppolo V."/>
            <person name="Schmidt A."/>
            <person name="Lescroel A."/>
            <person name="Jongsomjit D."/>
            <person name="Elrod M."/>
            <person name="Kraberger S."/>
            <person name="Stainton D."/>
            <person name="Dugger K.M."/>
            <person name="Ballard G."/>
            <person name="Ainley D.G."/>
            <person name="Varsani A."/>
        </authorList>
    </citation>
    <scope>NUCLEOTIDE SEQUENCE [LARGE SCALE GENOMIC DNA]</scope>
</reference>
<dbReference type="PIRSF" id="PIRSF003383">
    <property type="entry name" value="Rep_E1_papillomaV"/>
    <property type="match status" value="1"/>
</dbReference>
<keyword evidence="6" id="KW-0547">Nucleotide-binding</keyword>
<dbReference type="Gene3D" id="3.40.1310.10">
    <property type="match status" value="1"/>
</dbReference>
<evidence type="ECO:0000256" key="15">
    <source>
        <dbReference type="ARBA" id="ARBA00093297"/>
    </source>
</evidence>
<dbReference type="GO" id="GO:0005524">
    <property type="term" value="F:ATP binding"/>
    <property type="evidence" value="ECO:0007669"/>
    <property type="project" value="UniProtKB-KW"/>
</dbReference>
<feature type="compositionally biased region" description="Polar residues" evidence="16">
    <location>
        <begin position="200"/>
        <end position="221"/>
    </location>
</feature>
<feature type="compositionally biased region" description="Acidic residues" evidence="16">
    <location>
        <begin position="17"/>
        <end position="38"/>
    </location>
</feature>
<organism evidence="18">
    <name type="scientific">Pygoscelis adeliae papillomavirus 2</name>
    <dbReference type="NCBI Taxonomy" id="2045113"/>
    <lineage>
        <taxon>Viruses</taxon>
        <taxon>Monodnaviria</taxon>
        <taxon>Shotokuvirae</taxon>
        <taxon>Cossaviricota</taxon>
        <taxon>Papovaviricetes</taxon>
        <taxon>Zurhausenvirales</taxon>
        <taxon>Papillomaviridae</taxon>
        <taxon>Firstpapillomavirinae</taxon>
        <taxon>Treisepsilonpapillomavirus</taxon>
        <taxon>Treisepsilonpapillomavirus 1</taxon>
    </lineage>
</organism>
<keyword evidence="7" id="KW-0378">Hydrolase</keyword>
<evidence type="ECO:0000256" key="10">
    <source>
        <dbReference type="ARBA" id="ARBA00023125"/>
    </source>
</evidence>
<comment type="subcellular location">
    <subcellularLocation>
        <location evidence="1">Host nucleus</location>
    </subcellularLocation>
</comment>
<dbReference type="InterPro" id="IPR046935">
    <property type="entry name" value="PPV_E1_DBD_sf"/>
</dbReference>
<evidence type="ECO:0000256" key="16">
    <source>
        <dbReference type="SAM" id="MobiDB-lite"/>
    </source>
</evidence>
<keyword evidence="4" id="KW-1048">Host nucleus</keyword>
<dbReference type="Gene3D" id="3.40.50.300">
    <property type="entry name" value="P-loop containing nucleotide triphosphate hydrolases"/>
    <property type="match status" value="1"/>
</dbReference>
<dbReference type="Pfam" id="PF20450">
    <property type="entry name" value="PPV_E1_DBD"/>
    <property type="match status" value="1"/>
</dbReference>
<evidence type="ECO:0000256" key="8">
    <source>
        <dbReference type="ARBA" id="ARBA00022806"/>
    </source>
</evidence>
<evidence type="ECO:0000256" key="6">
    <source>
        <dbReference type="ARBA" id="ARBA00022741"/>
    </source>
</evidence>
<comment type="function">
    <text evidence="15">ATP-dependent DNA 3'-5' helicase required for initiation of viral DNA replication. It forms a complex with the viral E2 protein. The E1-E2 complex binds to the replication origin which contains binding sites for both proteins. During the initial step, a dimer of E1 interacts with a dimer of protein E2 leading to a complex that binds the viral origin of replication with high specificity. Then, a second dimer of E1 displaces the E2 dimer in an ATP-dependent manner to form the E1 tetramer. Following this, two E1 monomers are added to each half of the site, which results in the formation of two E1 trimers on the viral ori. Subsequently, two hexamers will be created. The double hexamer acts as a bi-directional helicase machinery and unwinds the viral DNA and then recruits the host DNA polymerase to start replication.</text>
</comment>
<keyword evidence="10" id="KW-0238">DNA-binding</keyword>
<dbReference type="GO" id="GO:0043138">
    <property type="term" value="F:3'-5' DNA helicase activity"/>
    <property type="evidence" value="ECO:0007669"/>
    <property type="project" value="UniProtKB-EC"/>
</dbReference>
<comment type="catalytic activity">
    <reaction evidence="12">
        <text>Couples ATP hydrolysis with the unwinding of duplex DNA by translocating in the 3'-5' direction.</text>
        <dbReference type="EC" id="5.6.2.4"/>
    </reaction>
</comment>
<dbReference type="Proteomes" id="UP000246759">
    <property type="component" value="Segment"/>
</dbReference>
<evidence type="ECO:0000256" key="12">
    <source>
        <dbReference type="ARBA" id="ARBA00034617"/>
    </source>
</evidence>
<dbReference type="InterPro" id="IPR046832">
    <property type="entry name" value="PPV_E1_DBD"/>
</dbReference>
<dbReference type="Gene3D" id="1.10.10.510">
    <property type="entry name" value="Zinc finger, large T-antigen D1 domain"/>
    <property type="match status" value="1"/>
</dbReference>
<dbReference type="EC" id="5.6.2.4" evidence="13"/>
<name>A0A291PWK7_9PAPI</name>
<keyword evidence="8" id="KW-0347">Helicase</keyword>
<gene>
    <name evidence="18" type="primary">E1</name>
</gene>
<feature type="compositionally biased region" description="Polar residues" evidence="16">
    <location>
        <begin position="1"/>
        <end position="10"/>
    </location>
</feature>
<dbReference type="SUPFAM" id="SSF52540">
    <property type="entry name" value="P-loop containing nucleoside triphosphate hydrolases"/>
    <property type="match status" value="1"/>
</dbReference>
<sequence length="690" mass="77756">MTTSSLQRNSMEYILTEAEEADSLAQEEEIEEEEEEDTGLGTYYSDLFSADTDSDANRSEGESHPALLNQQRLEDADNLLPELSNLLAGQSSRRGEYPGDDQCDNNVSHRVSELSDLLSSNRAVSKKSRARPASELHSPSTSSSSQETPGPKLQGPPRCKIRRISRPGVENRISSENSTTIQYCNDNDANRKPLRPLQLFRSNTGRGGRTETSGPCNASGSRNEKKTATPQERTTVGEQLLQRILTAKNTRAAQLAIFRELYSASYCDLTRVFKSDKTQSHEWVCIIIGCAVITLEAVRECLKAHTEFLLCDINPEKRFGLFYCGFLNSKNRDGVRRCFKNCNVDNSNLVMCDPPNKRSVTAALFFQKLYLAHGEIPAWCADVISNGQLSGEGFSLSTMVQWALDNNYCDEGQIAYNYALLAETELNAQLWLNSNSQAKYVRDAAVMVRHFRRGQLHATPMLEHIAVRMRECVDNADQEGWKRIVLLLRYQHCGLPQFLLTLKSWLRGRPKKSTIAIIGVSDSGKTMMSLSLIKFLEGRVLNYATSKSQFWLQPLADCKAALLDDVTFPCWDYLNTYLRNMLDGNPICIDCKYRAPLQITCPPIILTSNYDPHGVGGEGNETYKYLFSRISFLYFNRPIPYIGGQPRFLIEPTDWRSFFIKFREELSLELEQYDYGQSAENTRGPSAAGD</sequence>